<name>A0ABV6W5F8_9ACTN</name>
<protein>
    <submittedName>
        <fullName evidence="1">FAD-dependent oxidoreductase</fullName>
    </submittedName>
</protein>
<dbReference type="PANTHER" id="PTHR43422">
    <property type="entry name" value="THIAMINE THIAZOLE SYNTHASE"/>
    <property type="match status" value="1"/>
</dbReference>
<evidence type="ECO:0000313" key="1">
    <source>
        <dbReference type="EMBL" id="MFC1421235.1"/>
    </source>
</evidence>
<evidence type="ECO:0000313" key="2">
    <source>
        <dbReference type="Proteomes" id="UP001592531"/>
    </source>
</evidence>
<dbReference type="InterPro" id="IPR036188">
    <property type="entry name" value="FAD/NAD-bd_sf"/>
</dbReference>
<reference evidence="1 2" key="1">
    <citation type="submission" date="2024-09" db="EMBL/GenBank/DDBJ databases">
        <authorList>
            <person name="Lee S.D."/>
        </authorList>
    </citation>
    <scope>NUCLEOTIDE SEQUENCE [LARGE SCALE GENOMIC DNA]</scope>
    <source>
        <strain evidence="1 2">N8-3</strain>
    </source>
</reference>
<dbReference type="Proteomes" id="UP001592531">
    <property type="component" value="Unassembled WGS sequence"/>
</dbReference>
<comment type="caution">
    <text evidence="1">The sequence shown here is derived from an EMBL/GenBank/DDBJ whole genome shotgun (WGS) entry which is preliminary data.</text>
</comment>
<gene>
    <name evidence="1" type="ORF">ACEZDE_32020</name>
</gene>
<dbReference type="Gene3D" id="3.50.50.60">
    <property type="entry name" value="FAD/NAD(P)-binding domain"/>
    <property type="match status" value="1"/>
</dbReference>
<dbReference type="RefSeq" id="WP_380544065.1">
    <property type="nucleotide sequence ID" value="NZ_JBHFAB010000036.1"/>
</dbReference>
<sequence length="483" mass="52352">MPSSPSRLFAEISTALPPTGGGVTMGRAVVLGGSMAGLMAARVLSEHAEEVVLIERDGSTADGGEPDAPRAGVPQGAQVHALLGAGALQLERWFPGFVAEAVAGGAVTPPPDGSREWFFTDGRRRVTAPVAQDWPVLVSTRPFLEALVRRRTLAADNVRLVAGRADGITFEGERVSGVRYLPQGRDGAEDEITVEADLVVDAMGRSSRLGDWLRDGGWQRPPVRRMPIRLTYATALFKHDPAVTEAWNAVSVDSADPAAGRPARIGGFILVEGERWMMLVAGYGEDRPSRDTDDYLRRCREDFPKVFGDIAERAEMISEVVTYHQADSRRRDFHALRRLPAGLVAAGDAVASFNPVYGQGMTSATLHASCLSSWLRAEGTSIGDPARGYFDLVRVVVDAAWQVSTFADLDLPHVDGPYPRGYRLTKWFAGVLFELAVTDRVIAARFARITAMLAHPHALARPGLLLRALWLYAVLRRRGPAAD</sequence>
<organism evidence="1 2">
    <name type="scientific">Streptacidiphilus cavernicola</name>
    <dbReference type="NCBI Taxonomy" id="3342716"/>
    <lineage>
        <taxon>Bacteria</taxon>
        <taxon>Bacillati</taxon>
        <taxon>Actinomycetota</taxon>
        <taxon>Actinomycetes</taxon>
        <taxon>Kitasatosporales</taxon>
        <taxon>Streptomycetaceae</taxon>
        <taxon>Streptacidiphilus</taxon>
    </lineage>
</organism>
<accession>A0ABV6W5F8</accession>
<dbReference type="PANTHER" id="PTHR43422:SF3">
    <property type="entry name" value="THIAMINE THIAZOLE SYNTHASE"/>
    <property type="match status" value="1"/>
</dbReference>
<dbReference type="EMBL" id="JBHFAB010000036">
    <property type="protein sequence ID" value="MFC1421235.1"/>
    <property type="molecule type" value="Genomic_DNA"/>
</dbReference>
<keyword evidence="2" id="KW-1185">Reference proteome</keyword>
<proteinExistence type="predicted"/>
<dbReference type="SUPFAM" id="SSF51905">
    <property type="entry name" value="FAD/NAD(P)-binding domain"/>
    <property type="match status" value="1"/>
</dbReference>